<evidence type="ECO:0000256" key="1">
    <source>
        <dbReference type="SAM" id="Coils"/>
    </source>
</evidence>
<dbReference type="EMBL" id="JH159160">
    <property type="protein sequence ID" value="EGZ08944.1"/>
    <property type="molecule type" value="Genomic_DNA"/>
</dbReference>
<dbReference type="GeneID" id="20648928"/>
<evidence type="ECO:0000313" key="3">
    <source>
        <dbReference type="Proteomes" id="UP000002640"/>
    </source>
</evidence>
<keyword evidence="1" id="KW-0175">Coiled coil</keyword>
<dbReference type="Proteomes" id="UP000002640">
    <property type="component" value="Unassembled WGS sequence"/>
</dbReference>
<evidence type="ECO:0000313" key="2">
    <source>
        <dbReference type="EMBL" id="EGZ08944.1"/>
    </source>
</evidence>
<reference evidence="2 3" key="1">
    <citation type="journal article" date="2006" name="Science">
        <title>Phytophthora genome sequences uncover evolutionary origins and mechanisms of pathogenesis.</title>
        <authorList>
            <person name="Tyler B.M."/>
            <person name="Tripathy S."/>
            <person name="Zhang X."/>
            <person name="Dehal P."/>
            <person name="Jiang R.H."/>
            <person name="Aerts A."/>
            <person name="Arredondo F.D."/>
            <person name="Baxter L."/>
            <person name="Bensasson D."/>
            <person name="Beynon J.L."/>
            <person name="Chapman J."/>
            <person name="Damasceno C.M."/>
            <person name="Dorrance A.E."/>
            <person name="Dou D."/>
            <person name="Dickerman A.W."/>
            <person name="Dubchak I.L."/>
            <person name="Garbelotto M."/>
            <person name="Gijzen M."/>
            <person name="Gordon S.G."/>
            <person name="Govers F."/>
            <person name="Grunwald N.J."/>
            <person name="Huang W."/>
            <person name="Ivors K.L."/>
            <person name="Jones R.W."/>
            <person name="Kamoun S."/>
            <person name="Krampis K."/>
            <person name="Lamour K.H."/>
            <person name="Lee M.K."/>
            <person name="McDonald W.H."/>
            <person name="Medina M."/>
            <person name="Meijer H.J."/>
            <person name="Nordberg E.K."/>
            <person name="Maclean D.J."/>
            <person name="Ospina-Giraldo M.D."/>
            <person name="Morris P.F."/>
            <person name="Phuntumart V."/>
            <person name="Putnam N.H."/>
            <person name="Rash S."/>
            <person name="Rose J.K."/>
            <person name="Sakihama Y."/>
            <person name="Salamov A.A."/>
            <person name="Savidor A."/>
            <person name="Scheuring C.F."/>
            <person name="Smith B.M."/>
            <person name="Sobral B.W."/>
            <person name="Terry A."/>
            <person name="Torto-Alalibo T.A."/>
            <person name="Win J."/>
            <person name="Xu Z."/>
            <person name="Zhang H."/>
            <person name="Grigoriev I.V."/>
            <person name="Rokhsar D.S."/>
            <person name="Boore J.L."/>
        </authorList>
    </citation>
    <scope>NUCLEOTIDE SEQUENCE [LARGE SCALE GENOMIC DNA]</scope>
    <source>
        <strain evidence="2 3">P6497</strain>
    </source>
</reference>
<dbReference type="InParanoid" id="G5A6I9"/>
<name>G5A6I9_PHYSP</name>
<sequence length="672" mass="75278">MKTQRKTKTAMKSKTKKVPTWLRGKREIEALRLEREELETALLFSEMKRVSSTSSREFVEANLNQLRAKTAALLARQHRQAAEDENKQLKRKLQLYLTQSEALRTTLATAASIPGALRVEINTHYKLRFSEDAFRKMAMETSTPSQFVETKRDGGAVKLSLVELLPFESDASSAAMWAMIETGKFPNGDHSRVARLSENTFAVHSNVSLQLASGSSIGINGHSVIKRLYTAAGSGILTESCAEWTLSLPDSGTWTHVTRETGCFVIRQYCAEGQYRPIKPKPKKVPTWLKTKREIQALRQQREELEAFLLLSEMGQTASISSRAFVEASLRQLRAKTTALLAKQRRQAAEDENERLKACVNQFEAFRATLAAAESVSGALQAEMNAAYTLRFDDNSIFDMLEKTLDARISELAEAFRKMAMEKSTDPQTSEIQLGSGKELETRLLFMEMNCMTTNHTSGFIEMNCHQTRAKADALVSKRRREAAEDENKRLKKQVQGCLKQCEAFRTTLSSADIQTSTLVHSAMAPSTALRVELVAGRSLRFGDSSVLDMHERRLDARAFELSDAFNKMTLENSTDGQFDTQFLNDQIGAIQLSRVELVPFERQVRSSAMWAIVGAGEFPKGEHSRAARRSKNAFAVHSVVTLHLAYRHQWSQRGEAVPSANWKRYAGGGVL</sequence>
<dbReference type="OMA" id="ENTFAVH"/>
<feature type="coiled-coil region" evidence="1">
    <location>
        <begin position="28"/>
        <end position="99"/>
    </location>
</feature>
<dbReference type="RefSeq" id="XP_009535577.1">
    <property type="nucleotide sequence ID" value="XM_009537282.1"/>
</dbReference>
<organism evidence="2 3">
    <name type="scientific">Phytophthora sojae (strain P6497)</name>
    <name type="common">Soybean stem and root rot agent</name>
    <name type="synonym">Phytophthora megasperma f. sp. glycines</name>
    <dbReference type="NCBI Taxonomy" id="1094619"/>
    <lineage>
        <taxon>Eukaryota</taxon>
        <taxon>Sar</taxon>
        <taxon>Stramenopiles</taxon>
        <taxon>Oomycota</taxon>
        <taxon>Peronosporomycetes</taxon>
        <taxon>Peronosporales</taxon>
        <taxon>Peronosporaceae</taxon>
        <taxon>Phytophthora</taxon>
    </lineage>
</organism>
<accession>G5A6I9</accession>
<keyword evidence="3" id="KW-1185">Reference proteome</keyword>
<feature type="coiled-coil region" evidence="1">
    <location>
        <begin position="474"/>
        <end position="501"/>
    </location>
</feature>
<dbReference type="SMR" id="G5A6I9"/>
<gene>
    <name evidence="2" type="ORF">PHYSODRAFT_347972</name>
</gene>
<dbReference type="KEGG" id="psoj:PHYSODRAFT_347972"/>
<dbReference type="AlphaFoldDB" id="G5A6I9"/>
<proteinExistence type="predicted"/>
<protein>
    <submittedName>
        <fullName evidence="2">Uncharacterized protein</fullName>
    </submittedName>
</protein>